<gene>
    <name evidence="2" type="ORF">PFISCL1PPCAC_19003</name>
</gene>
<feature type="region of interest" description="Disordered" evidence="1">
    <location>
        <begin position="203"/>
        <end position="225"/>
    </location>
</feature>
<proteinExistence type="predicted"/>
<dbReference type="EMBL" id="BTSY01000005">
    <property type="protein sequence ID" value="GMT27706.1"/>
    <property type="molecule type" value="Genomic_DNA"/>
</dbReference>
<dbReference type="AlphaFoldDB" id="A0AAV5W6B1"/>
<evidence type="ECO:0000313" key="2">
    <source>
        <dbReference type="EMBL" id="GMT27706.1"/>
    </source>
</evidence>
<protein>
    <submittedName>
        <fullName evidence="2">Uncharacterized protein</fullName>
    </submittedName>
</protein>
<keyword evidence="3" id="KW-1185">Reference proteome</keyword>
<accession>A0AAV5W6B1</accession>
<dbReference type="Proteomes" id="UP001432322">
    <property type="component" value="Unassembled WGS sequence"/>
</dbReference>
<feature type="non-terminal residue" evidence="2">
    <location>
        <position position="1"/>
    </location>
</feature>
<evidence type="ECO:0000313" key="3">
    <source>
        <dbReference type="Proteomes" id="UP001432322"/>
    </source>
</evidence>
<evidence type="ECO:0000256" key="1">
    <source>
        <dbReference type="SAM" id="MobiDB-lite"/>
    </source>
</evidence>
<name>A0AAV5W6B1_9BILA</name>
<comment type="caution">
    <text evidence="2">The sequence shown here is derived from an EMBL/GenBank/DDBJ whole genome shotgun (WGS) entry which is preliminary data.</text>
</comment>
<feature type="compositionally biased region" description="Basic and acidic residues" evidence="1">
    <location>
        <begin position="203"/>
        <end position="215"/>
    </location>
</feature>
<organism evidence="2 3">
    <name type="scientific">Pristionchus fissidentatus</name>
    <dbReference type="NCBI Taxonomy" id="1538716"/>
    <lineage>
        <taxon>Eukaryota</taxon>
        <taxon>Metazoa</taxon>
        <taxon>Ecdysozoa</taxon>
        <taxon>Nematoda</taxon>
        <taxon>Chromadorea</taxon>
        <taxon>Rhabditida</taxon>
        <taxon>Rhabditina</taxon>
        <taxon>Diplogasteromorpha</taxon>
        <taxon>Diplogasteroidea</taxon>
        <taxon>Neodiplogasteridae</taxon>
        <taxon>Pristionchus</taxon>
    </lineage>
</organism>
<reference evidence="2" key="1">
    <citation type="submission" date="2023-10" db="EMBL/GenBank/DDBJ databases">
        <title>Genome assembly of Pristionchus species.</title>
        <authorList>
            <person name="Yoshida K."/>
            <person name="Sommer R.J."/>
        </authorList>
    </citation>
    <scope>NUCLEOTIDE SEQUENCE</scope>
    <source>
        <strain evidence="2">RS5133</strain>
    </source>
</reference>
<sequence>KILFQRESSDLSDSDEDGVVIKTKAPLITPFEALHHLEKIKEKIGKRDHTMKHAIASYCAEVEADGNKELHYSLNKYLNAAIQPSKLAFSTGSAMMTEFLNSPAALKYLPGFPHKPKNTLFCYAAHKEIANGLGMLKIAAERIKSDDKGRIKAEKEAEKSKVEYIVNLQSFLDKNEKNLSEAQKKNLEATLIRFDKAMHPEKYVKEKKEKKEKTPGKRKRKETKTAFEHFVGLSDKLYTEYEPEKRMKKLQKKFDKLEPAVREVYEKLAIRD</sequence>